<organism evidence="4 5">
    <name type="scientific">Pedobacter westerhofensis</name>
    <dbReference type="NCBI Taxonomy" id="425512"/>
    <lineage>
        <taxon>Bacteria</taxon>
        <taxon>Pseudomonadati</taxon>
        <taxon>Bacteroidota</taxon>
        <taxon>Sphingobacteriia</taxon>
        <taxon>Sphingobacteriales</taxon>
        <taxon>Sphingobacteriaceae</taxon>
        <taxon>Pedobacter</taxon>
    </lineage>
</organism>
<dbReference type="GO" id="GO:0000160">
    <property type="term" value="P:phosphorelay signal transduction system"/>
    <property type="evidence" value="ECO:0007669"/>
    <property type="project" value="InterPro"/>
</dbReference>
<evidence type="ECO:0000313" key="5">
    <source>
        <dbReference type="Proteomes" id="UP000320300"/>
    </source>
</evidence>
<keyword evidence="1 2" id="KW-0597">Phosphoprotein</keyword>
<dbReference type="SMART" id="SM00448">
    <property type="entry name" value="REC"/>
    <property type="match status" value="1"/>
</dbReference>
<dbReference type="InterPro" id="IPR001789">
    <property type="entry name" value="Sig_transdc_resp-reg_receiver"/>
</dbReference>
<dbReference type="AlphaFoldDB" id="A0A521FS18"/>
<dbReference type="PROSITE" id="PS50110">
    <property type="entry name" value="RESPONSE_REGULATORY"/>
    <property type="match status" value="1"/>
</dbReference>
<evidence type="ECO:0000256" key="2">
    <source>
        <dbReference type="PROSITE-ProRule" id="PRU00169"/>
    </source>
</evidence>
<reference evidence="4 5" key="1">
    <citation type="submission" date="2017-05" db="EMBL/GenBank/DDBJ databases">
        <authorList>
            <person name="Varghese N."/>
            <person name="Submissions S."/>
        </authorList>
    </citation>
    <scope>NUCLEOTIDE SEQUENCE [LARGE SCALE GENOMIC DNA]</scope>
    <source>
        <strain evidence="4 5">DSM 19036</strain>
    </source>
</reference>
<dbReference type="InterPro" id="IPR011006">
    <property type="entry name" value="CheY-like_superfamily"/>
</dbReference>
<dbReference type="Pfam" id="PF00072">
    <property type="entry name" value="Response_reg"/>
    <property type="match status" value="1"/>
</dbReference>
<dbReference type="EMBL" id="FXTN01000019">
    <property type="protein sequence ID" value="SMO99027.1"/>
    <property type="molecule type" value="Genomic_DNA"/>
</dbReference>
<sequence length="121" mass="13459">MGTIVFIVEDNEDIGYILDFYLSDEGYKVSVFSNITAFKAALTLNKPDIFILDVMLPDGNGIDLCNELKSDPESRDLPVLMMSANTTAEKVTDSTRADGFIKKPFDLLAVQQALYNTLLDR</sequence>
<name>A0A521FS18_9SPHI</name>
<gene>
    <name evidence="4" type="ORF">SAMN06265348_11937</name>
</gene>
<dbReference type="SUPFAM" id="SSF52172">
    <property type="entry name" value="CheY-like"/>
    <property type="match status" value="1"/>
</dbReference>
<protein>
    <submittedName>
        <fullName evidence="4">Response regulator receiver domain-containing protein</fullName>
    </submittedName>
</protein>
<dbReference type="Gene3D" id="3.40.50.2300">
    <property type="match status" value="1"/>
</dbReference>
<keyword evidence="5" id="KW-1185">Reference proteome</keyword>
<evidence type="ECO:0000256" key="1">
    <source>
        <dbReference type="ARBA" id="ARBA00022553"/>
    </source>
</evidence>
<feature type="domain" description="Response regulatory" evidence="3">
    <location>
        <begin position="4"/>
        <end position="118"/>
    </location>
</feature>
<dbReference type="OrthoDB" id="5432534at2"/>
<proteinExistence type="predicted"/>
<evidence type="ECO:0000259" key="3">
    <source>
        <dbReference type="PROSITE" id="PS50110"/>
    </source>
</evidence>
<dbReference type="RefSeq" id="WP_142531193.1">
    <property type="nucleotide sequence ID" value="NZ_CBCSJO010000017.1"/>
</dbReference>
<feature type="modified residue" description="4-aspartylphosphate" evidence="2">
    <location>
        <position position="53"/>
    </location>
</feature>
<accession>A0A521FS18</accession>
<dbReference type="Proteomes" id="UP000320300">
    <property type="component" value="Unassembled WGS sequence"/>
</dbReference>
<dbReference type="PANTHER" id="PTHR44591:SF3">
    <property type="entry name" value="RESPONSE REGULATORY DOMAIN-CONTAINING PROTEIN"/>
    <property type="match status" value="1"/>
</dbReference>
<dbReference type="PANTHER" id="PTHR44591">
    <property type="entry name" value="STRESS RESPONSE REGULATOR PROTEIN 1"/>
    <property type="match status" value="1"/>
</dbReference>
<evidence type="ECO:0000313" key="4">
    <source>
        <dbReference type="EMBL" id="SMO99027.1"/>
    </source>
</evidence>
<dbReference type="InterPro" id="IPR050595">
    <property type="entry name" value="Bact_response_regulator"/>
</dbReference>